<name>A0A1I2ZYH0_9GAMM</name>
<dbReference type="STRING" id="442341.SAMN04487959_10418"/>
<dbReference type="PANTHER" id="PTHR35177:SF2">
    <property type="entry name" value="HYDROGENASE MATURATION FACTOR HYBG"/>
    <property type="match status" value="1"/>
</dbReference>
<dbReference type="InterPro" id="IPR001109">
    <property type="entry name" value="Hydrogenase_HupF/HypC"/>
</dbReference>
<dbReference type="PROSITE" id="PS01097">
    <property type="entry name" value="HUPF_HYPC"/>
    <property type="match status" value="1"/>
</dbReference>
<dbReference type="PANTHER" id="PTHR35177">
    <property type="entry name" value="HYDROGENASE MATURATION FACTOR HYBG"/>
    <property type="match status" value="1"/>
</dbReference>
<dbReference type="InterPro" id="IPR019812">
    <property type="entry name" value="Hydgase_assmbl_chp_CS"/>
</dbReference>
<evidence type="ECO:0000313" key="3">
    <source>
        <dbReference type="Proteomes" id="UP000199040"/>
    </source>
</evidence>
<dbReference type="EMBL" id="FOPY01000004">
    <property type="protein sequence ID" value="SFH42883.1"/>
    <property type="molecule type" value="Genomic_DNA"/>
</dbReference>
<dbReference type="AlphaFoldDB" id="A0A1I2ZYH0"/>
<gene>
    <name evidence="2" type="ORF">SAMN04487959_10418</name>
</gene>
<dbReference type="GO" id="GO:0005506">
    <property type="term" value="F:iron ion binding"/>
    <property type="evidence" value="ECO:0007669"/>
    <property type="project" value="TreeGrafter"/>
</dbReference>
<reference evidence="2 3" key="1">
    <citation type="submission" date="2016-10" db="EMBL/GenBank/DDBJ databases">
        <authorList>
            <person name="de Groot N.N."/>
        </authorList>
    </citation>
    <scope>NUCLEOTIDE SEQUENCE [LARGE SCALE GENOMIC DNA]</scope>
    <source>
        <strain evidence="2 3">CGMCC 1.6848</strain>
    </source>
</reference>
<evidence type="ECO:0000256" key="1">
    <source>
        <dbReference type="ARBA" id="ARBA00006018"/>
    </source>
</evidence>
<keyword evidence="3" id="KW-1185">Reference proteome</keyword>
<dbReference type="SUPFAM" id="SSF159127">
    <property type="entry name" value="HupF/HypC-like"/>
    <property type="match status" value="1"/>
</dbReference>
<protein>
    <submittedName>
        <fullName evidence="2">Hydrogenase expression/formation protein HypC</fullName>
    </submittedName>
</protein>
<dbReference type="GO" id="GO:0051604">
    <property type="term" value="P:protein maturation"/>
    <property type="evidence" value="ECO:0007669"/>
    <property type="project" value="TreeGrafter"/>
</dbReference>
<evidence type="ECO:0000313" key="2">
    <source>
        <dbReference type="EMBL" id="SFH42883.1"/>
    </source>
</evidence>
<sequence length="86" mass="9472">MCLAIPGRLLSLSGEDPLMRVGRVDFGGIVKQVHLAYVPGAKPGDHVLVHVGFAISVLDEAEAMRVFAHLREIGELEEWEARREIP</sequence>
<proteinExistence type="inferred from homology"/>
<dbReference type="PRINTS" id="PR00445">
    <property type="entry name" value="HUPFHYPC"/>
</dbReference>
<organism evidence="2 3">
    <name type="scientific">Modicisalibacter xianhensis</name>
    <dbReference type="NCBI Taxonomy" id="442341"/>
    <lineage>
        <taxon>Bacteria</taxon>
        <taxon>Pseudomonadati</taxon>
        <taxon>Pseudomonadota</taxon>
        <taxon>Gammaproteobacteria</taxon>
        <taxon>Oceanospirillales</taxon>
        <taxon>Halomonadaceae</taxon>
        <taxon>Modicisalibacter</taxon>
    </lineage>
</organism>
<dbReference type="NCBIfam" id="TIGR00074">
    <property type="entry name" value="hypC_hupF"/>
    <property type="match status" value="1"/>
</dbReference>
<comment type="similarity">
    <text evidence="1">Belongs to the HupF/HypC family.</text>
</comment>
<dbReference type="Gene3D" id="2.30.30.140">
    <property type="match status" value="1"/>
</dbReference>
<dbReference type="Pfam" id="PF01455">
    <property type="entry name" value="HupF_HypC"/>
    <property type="match status" value="1"/>
</dbReference>
<dbReference type="RefSeq" id="WP_092844383.1">
    <property type="nucleotide sequence ID" value="NZ_FOPY01000004.1"/>
</dbReference>
<dbReference type="GO" id="GO:1902670">
    <property type="term" value="F:carbon dioxide binding"/>
    <property type="evidence" value="ECO:0007669"/>
    <property type="project" value="TreeGrafter"/>
</dbReference>
<dbReference type="Proteomes" id="UP000199040">
    <property type="component" value="Unassembled WGS sequence"/>
</dbReference>
<accession>A0A1I2ZYH0</accession>